<protein>
    <submittedName>
        <fullName evidence="5">Metalloregulator ArsR/SmtB family transcription factor</fullName>
    </submittedName>
</protein>
<evidence type="ECO:0000256" key="1">
    <source>
        <dbReference type="ARBA" id="ARBA00023015"/>
    </source>
</evidence>
<dbReference type="SMART" id="SM00418">
    <property type="entry name" value="HTH_ARSR"/>
    <property type="match status" value="1"/>
</dbReference>
<dbReference type="PROSITE" id="PS00846">
    <property type="entry name" value="HTH_ARSR_1"/>
    <property type="match status" value="1"/>
</dbReference>
<evidence type="ECO:0000256" key="3">
    <source>
        <dbReference type="ARBA" id="ARBA00023163"/>
    </source>
</evidence>
<evidence type="ECO:0000313" key="6">
    <source>
        <dbReference type="Proteomes" id="UP001596514"/>
    </source>
</evidence>
<proteinExistence type="predicted"/>
<dbReference type="SUPFAM" id="SSF46785">
    <property type="entry name" value="Winged helix' DNA-binding domain"/>
    <property type="match status" value="1"/>
</dbReference>
<feature type="domain" description="HTH arsR-type" evidence="4">
    <location>
        <begin position="30"/>
        <end position="126"/>
    </location>
</feature>
<dbReference type="Gene3D" id="1.10.10.10">
    <property type="entry name" value="Winged helix-like DNA-binding domain superfamily/Winged helix DNA-binding domain"/>
    <property type="match status" value="1"/>
</dbReference>
<accession>A0ABW2STD0</accession>
<gene>
    <name evidence="5" type="ORF">ACFQVD_01100</name>
</gene>
<evidence type="ECO:0000313" key="5">
    <source>
        <dbReference type="EMBL" id="MFC7598696.1"/>
    </source>
</evidence>
<dbReference type="InterPro" id="IPR011991">
    <property type="entry name" value="ArsR-like_HTH"/>
</dbReference>
<dbReference type="Pfam" id="PF01022">
    <property type="entry name" value="HTH_5"/>
    <property type="match status" value="1"/>
</dbReference>
<comment type="caution">
    <text evidence="5">The sequence shown here is derived from an EMBL/GenBank/DDBJ whole genome shotgun (WGS) entry which is preliminary data.</text>
</comment>
<dbReference type="RefSeq" id="WP_343969521.1">
    <property type="nucleotide sequence ID" value="NZ_BAAAGK010000078.1"/>
</dbReference>
<sequence>MSKQALPIVDLAGTGETGQVCCAPLACEPLNAVEAEELAPLFKAIADPVRLRLLSLIACHEGGEACVCDLTGAFELTGPTISHHLKVLRQAGLIDCERRGTWVYYWVNPGVLARLSAILGPRMPAMA</sequence>
<dbReference type="CDD" id="cd00090">
    <property type="entry name" value="HTH_ARSR"/>
    <property type="match status" value="1"/>
</dbReference>
<dbReference type="EMBL" id="JBHTEE010000001">
    <property type="protein sequence ID" value="MFC7598696.1"/>
    <property type="molecule type" value="Genomic_DNA"/>
</dbReference>
<keyword evidence="6" id="KW-1185">Reference proteome</keyword>
<dbReference type="PANTHER" id="PTHR33154:SF18">
    <property type="entry name" value="ARSENICAL RESISTANCE OPERON REPRESSOR"/>
    <property type="match status" value="1"/>
</dbReference>
<dbReference type="PRINTS" id="PR00778">
    <property type="entry name" value="HTHARSR"/>
</dbReference>
<dbReference type="InterPro" id="IPR001845">
    <property type="entry name" value="HTH_ArsR_DNA-bd_dom"/>
</dbReference>
<keyword evidence="1" id="KW-0805">Transcription regulation</keyword>
<dbReference type="InterPro" id="IPR036390">
    <property type="entry name" value="WH_DNA-bd_sf"/>
</dbReference>
<organism evidence="5 6">
    <name type="scientific">Streptosporangium amethystogenes subsp. fukuiense</name>
    <dbReference type="NCBI Taxonomy" id="698418"/>
    <lineage>
        <taxon>Bacteria</taxon>
        <taxon>Bacillati</taxon>
        <taxon>Actinomycetota</taxon>
        <taxon>Actinomycetes</taxon>
        <taxon>Streptosporangiales</taxon>
        <taxon>Streptosporangiaceae</taxon>
        <taxon>Streptosporangium</taxon>
    </lineage>
</organism>
<keyword evidence="2" id="KW-0238">DNA-binding</keyword>
<dbReference type="PROSITE" id="PS50987">
    <property type="entry name" value="HTH_ARSR_2"/>
    <property type="match status" value="1"/>
</dbReference>
<dbReference type="Proteomes" id="UP001596514">
    <property type="component" value="Unassembled WGS sequence"/>
</dbReference>
<name>A0ABW2STD0_9ACTN</name>
<reference evidence="6" key="1">
    <citation type="journal article" date="2019" name="Int. J. Syst. Evol. Microbiol.">
        <title>The Global Catalogue of Microorganisms (GCM) 10K type strain sequencing project: providing services to taxonomists for standard genome sequencing and annotation.</title>
        <authorList>
            <consortium name="The Broad Institute Genomics Platform"/>
            <consortium name="The Broad Institute Genome Sequencing Center for Infectious Disease"/>
            <person name="Wu L."/>
            <person name="Ma J."/>
        </authorList>
    </citation>
    <scope>NUCLEOTIDE SEQUENCE [LARGE SCALE GENOMIC DNA]</scope>
    <source>
        <strain evidence="6">JCM 10083</strain>
    </source>
</reference>
<keyword evidence="3" id="KW-0804">Transcription</keyword>
<dbReference type="NCBIfam" id="NF033788">
    <property type="entry name" value="HTH_metalloreg"/>
    <property type="match status" value="1"/>
</dbReference>
<dbReference type="InterPro" id="IPR018334">
    <property type="entry name" value="ArsR_HTH"/>
</dbReference>
<evidence type="ECO:0000256" key="2">
    <source>
        <dbReference type="ARBA" id="ARBA00023125"/>
    </source>
</evidence>
<dbReference type="InterPro" id="IPR036388">
    <property type="entry name" value="WH-like_DNA-bd_sf"/>
</dbReference>
<evidence type="ECO:0000259" key="4">
    <source>
        <dbReference type="PROSITE" id="PS50987"/>
    </source>
</evidence>
<dbReference type="PANTHER" id="PTHR33154">
    <property type="entry name" value="TRANSCRIPTIONAL REGULATOR, ARSR FAMILY"/>
    <property type="match status" value="1"/>
</dbReference>
<dbReference type="InterPro" id="IPR051081">
    <property type="entry name" value="HTH_MetalResp_TranReg"/>
</dbReference>